<feature type="transmembrane region" description="Helical" evidence="1">
    <location>
        <begin position="21"/>
        <end position="40"/>
    </location>
</feature>
<feature type="transmembrane region" description="Helical" evidence="1">
    <location>
        <begin position="61"/>
        <end position="82"/>
    </location>
</feature>
<evidence type="ECO:0000313" key="2">
    <source>
        <dbReference type="EMBL" id="VVC04865.1"/>
    </source>
</evidence>
<gene>
    <name evidence="2" type="ORF">LFW2832_01160</name>
</gene>
<keyword evidence="1" id="KW-0812">Transmembrane</keyword>
<feature type="transmembrane region" description="Helical" evidence="1">
    <location>
        <begin position="318"/>
        <end position="337"/>
    </location>
</feature>
<keyword evidence="1" id="KW-0472">Membrane</keyword>
<proteinExistence type="predicted"/>
<dbReference type="EMBL" id="CABMJJ010000011">
    <property type="protein sequence ID" value="VVC04865.1"/>
    <property type="molecule type" value="Genomic_DNA"/>
</dbReference>
<evidence type="ECO:0000256" key="1">
    <source>
        <dbReference type="SAM" id="Phobius"/>
    </source>
</evidence>
<sequence length="355" mass="39319">MDWITAASFFFQDYKGMKWDLLWLPFCILAVTTSIVFYNVMLMIAKAFSIKDLESFARSEILQAAANGFMAISLVVIVSGALDLAGNLITGQVICGDTPINIESTPDDWLFNQAMNKAYDAVLCRIQEKSVKIAEIQANILDGSAGSDTYNTFFLLDLSLSALGITFFQGGWVTSYYQKAETKRISNNLATNMLIALNAQSELIRYIKANMLYIFLPMGLLMRSLYFTRGPGALMMALAIGLYFIFPVFYVLLDPGFVPAPPPPPKSDLPTQQQYCYPTMSTAVSVLNTVNQDGGGGAASRLQFDEIKENLTKTYTSLLLHPLVAFFLTMVFVRYLMTVLGADSSDLTKMFSKVI</sequence>
<comment type="caution">
    <text evidence="2">The sequence shown here is derived from an EMBL/GenBank/DDBJ whole genome shotgun (WGS) entry which is preliminary data.</text>
</comment>
<feature type="transmembrane region" description="Helical" evidence="1">
    <location>
        <begin position="233"/>
        <end position="253"/>
    </location>
</feature>
<accession>A0A5E4LRX6</accession>
<evidence type="ECO:0000313" key="3">
    <source>
        <dbReference type="Proteomes" id="UP000789941"/>
    </source>
</evidence>
<dbReference type="Proteomes" id="UP000789941">
    <property type="component" value="Unassembled WGS sequence"/>
</dbReference>
<name>A0A5E4LRX6_9ARCH</name>
<reference evidence="2 3" key="1">
    <citation type="submission" date="2019-08" db="EMBL/GenBank/DDBJ databases">
        <authorList>
            <person name="Vazquez-Campos X."/>
        </authorList>
    </citation>
    <scope>NUCLEOTIDE SEQUENCE [LARGE SCALE GENOMIC DNA]</scope>
    <source>
        <strain evidence="2">LFW-283_2</strain>
    </source>
</reference>
<organism evidence="2 3">
    <name type="scientific">Candidatus Bilamarchaeum dharawalense</name>
    <dbReference type="NCBI Taxonomy" id="2885759"/>
    <lineage>
        <taxon>Archaea</taxon>
        <taxon>Candidatus Micrarchaeota</taxon>
        <taxon>Candidatus Micrarchaeia</taxon>
        <taxon>Candidatus Anstonellales</taxon>
        <taxon>Candidatus Bilamarchaeaceae</taxon>
        <taxon>Candidatus Bilamarchaeum</taxon>
    </lineage>
</organism>
<keyword evidence="1" id="KW-1133">Transmembrane helix</keyword>
<dbReference type="AlphaFoldDB" id="A0A5E4LRX6"/>
<feature type="transmembrane region" description="Helical" evidence="1">
    <location>
        <begin position="153"/>
        <end position="177"/>
    </location>
</feature>
<protein>
    <submittedName>
        <fullName evidence="2">Uncharacterized protein</fullName>
    </submittedName>
</protein>